<protein>
    <recommendedName>
        <fullName evidence="1">DUF6046 domain-containing protein</fullName>
    </recommendedName>
</protein>
<sequence length="141" mass="15785">MKGKVNGKTVKVELIECIITVTQDRNIVTTPLQGMDGTVKEYISDGDYQISVDAAISGYNEDSKDFEKSKAYPLEQMKPLMDLLKLKSSIIVQSDFLTLFDITDAVVKTYGMVQETHSNRQSFNIQLLSDKAIEIKQKSNA</sequence>
<name>A0AA94F109_9FLAO</name>
<dbReference type="AlphaFoldDB" id="A0AA94F109"/>
<comment type="caution">
    <text evidence="2">The sequence shown here is derived from an EMBL/GenBank/DDBJ whole genome shotgun (WGS) entry which is preliminary data.</text>
</comment>
<dbReference type="Pfam" id="PF19512">
    <property type="entry name" value="DUF6046"/>
    <property type="match status" value="1"/>
</dbReference>
<proteinExistence type="predicted"/>
<evidence type="ECO:0000313" key="2">
    <source>
        <dbReference type="EMBL" id="RVU86721.1"/>
    </source>
</evidence>
<reference evidence="2" key="1">
    <citation type="submission" date="2018-12" db="EMBL/GenBank/DDBJ databases">
        <title>Draft genome sequence of Flaovobacterium columnare BGFS27 isolated from channel catfish in Alabama.</title>
        <authorList>
            <person name="Cai W."/>
            <person name="Arias C."/>
        </authorList>
    </citation>
    <scope>NUCLEOTIDE SEQUENCE [LARGE SCALE GENOMIC DNA]</scope>
    <source>
        <strain evidence="2">BGFS27</strain>
    </source>
</reference>
<evidence type="ECO:0000259" key="1">
    <source>
        <dbReference type="Pfam" id="PF19512"/>
    </source>
</evidence>
<dbReference type="EMBL" id="RWGX01000006">
    <property type="protein sequence ID" value="RVU86721.1"/>
    <property type="molecule type" value="Genomic_DNA"/>
</dbReference>
<feature type="domain" description="DUF6046" evidence="1">
    <location>
        <begin position="16"/>
        <end position="138"/>
    </location>
</feature>
<gene>
    <name evidence="2" type="ORF">EJB19_14225</name>
</gene>
<dbReference type="InterPro" id="IPR046109">
    <property type="entry name" value="DUF6046"/>
</dbReference>
<accession>A0AA94F109</accession>
<organism evidence="2">
    <name type="scientific">Flavobacterium columnare</name>
    <dbReference type="NCBI Taxonomy" id="996"/>
    <lineage>
        <taxon>Bacteria</taxon>
        <taxon>Pseudomonadati</taxon>
        <taxon>Bacteroidota</taxon>
        <taxon>Flavobacteriia</taxon>
        <taxon>Flavobacteriales</taxon>
        <taxon>Flavobacteriaceae</taxon>
        <taxon>Flavobacterium</taxon>
    </lineage>
</organism>